<proteinExistence type="predicted"/>
<name>A0A243W6B9_9BACT</name>
<sequence length="108" mass="11966">MPNGSFLFLLAVLSSCHFSSAPEVTGVYVYANPFAPQAPPLGQLTLTPTHALYQTPAGEFELAYSVDPQTVYLQTEDHTRLVLHRVHRDTLRQSLGLLGEANYVRVHD</sequence>
<feature type="signal peptide" evidence="1">
    <location>
        <begin position="1"/>
        <end position="21"/>
    </location>
</feature>
<gene>
    <name evidence="2" type="ORF">BXP70_25815</name>
</gene>
<reference evidence="2 3" key="1">
    <citation type="submission" date="2017-01" db="EMBL/GenBank/DDBJ databases">
        <title>A new Hymenobacter.</title>
        <authorList>
            <person name="Liang Y."/>
            <person name="Feng F."/>
        </authorList>
    </citation>
    <scope>NUCLEOTIDE SEQUENCE [LARGE SCALE GENOMIC DNA]</scope>
    <source>
        <strain evidence="2">MIMBbqt21</strain>
    </source>
</reference>
<evidence type="ECO:0000313" key="3">
    <source>
        <dbReference type="Proteomes" id="UP000194873"/>
    </source>
</evidence>
<keyword evidence="1" id="KW-0732">Signal</keyword>
<comment type="caution">
    <text evidence="2">The sequence shown here is derived from an EMBL/GenBank/DDBJ whole genome shotgun (WGS) entry which is preliminary data.</text>
</comment>
<accession>A0A243W6B9</accession>
<keyword evidence="3" id="KW-1185">Reference proteome</keyword>
<dbReference type="RefSeq" id="WP_086597009.1">
    <property type="nucleotide sequence ID" value="NZ_MTSE01000029.1"/>
</dbReference>
<feature type="chain" id="PRO_5013145539" evidence="1">
    <location>
        <begin position="22"/>
        <end position="108"/>
    </location>
</feature>
<evidence type="ECO:0000313" key="2">
    <source>
        <dbReference type="EMBL" id="OUJ69886.1"/>
    </source>
</evidence>
<dbReference type="EMBL" id="MTSE01000029">
    <property type="protein sequence ID" value="OUJ69886.1"/>
    <property type="molecule type" value="Genomic_DNA"/>
</dbReference>
<dbReference type="AlphaFoldDB" id="A0A243W6B9"/>
<evidence type="ECO:0000256" key="1">
    <source>
        <dbReference type="SAM" id="SignalP"/>
    </source>
</evidence>
<organism evidence="2 3">
    <name type="scientific">Hymenobacter crusticola</name>
    <dbReference type="NCBI Taxonomy" id="1770526"/>
    <lineage>
        <taxon>Bacteria</taxon>
        <taxon>Pseudomonadati</taxon>
        <taxon>Bacteroidota</taxon>
        <taxon>Cytophagia</taxon>
        <taxon>Cytophagales</taxon>
        <taxon>Hymenobacteraceae</taxon>
        <taxon>Hymenobacter</taxon>
    </lineage>
</organism>
<dbReference type="Proteomes" id="UP000194873">
    <property type="component" value="Unassembled WGS sequence"/>
</dbReference>
<protein>
    <submittedName>
        <fullName evidence="2">Uncharacterized protein</fullName>
    </submittedName>
</protein>